<comment type="caution">
    <text evidence="2">The sequence shown here is derived from an EMBL/GenBank/DDBJ whole genome shotgun (WGS) entry which is preliminary data.</text>
</comment>
<sequence>MANQNISKLLQNKIEFLKAEVENAKADLQQWQTIEEEYNQHPEKFELLAGLLTGENSEAKKSKKKV</sequence>
<protein>
    <submittedName>
        <fullName evidence="2">Uncharacterized protein</fullName>
    </submittedName>
</protein>
<dbReference type="Proteomes" id="UP000645390">
    <property type="component" value="Unassembled WGS sequence"/>
</dbReference>
<evidence type="ECO:0000313" key="2">
    <source>
        <dbReference type="EMBL" id="GGI29125.1"/>
    </source>
</evidence>
<organism evidence="2 3">
    <name type="scientific">Pedobacter mendelii</name>
    <dbReference type="NCBI Taxonomy" id="1908240"/>
    <lineage>
        <taxon>Bacteria</taxon>
        <taxon>Pseudomonadati</taxon>
        <taxon>Bacteroidota</taxon>
        <taxon>Sphingobacteriia</taxon>
        <taxon>Sphingobacteriales</taxon>
        <taxon>Sphingobacteriaceae</taxon>
        <taxon>Pedobacter</taxon>
    </lineage>
</organism>
<dbReference type="RefSeq" id="WP_188417165.1">
    <property type="nucleotide sequence ID" value="NZ_BMDJ01000014.1"/>
</dbReference>
<keyword evidence="3" id="KW-1185">Reference proteome</keyword>
<evidence type="ECO:0000256" key="1">
    <source>
        <dbReference type="SAM" id="Coils"/>
    </source>
</evidence>
<reference evidence="3" key="1">
    <citation type="journal article" date="2019" name="Int. J. Syst. Evol. Microbiol.">
        <title>The Global Catalogue of Microorganisms (GCM) 10K type strain sequencing project: providing services to taxonomists for standard genome sequencing and annotation.</title>
        <authorList>
            <consortium name="The Broad Institute Genomics Platform"/>
            <consortium name="The Broad Institute Genome Sequencing Center for Infectious Disease"/>
            <person name="Wu L."/>
            <person name="Ma J."/>
        </authorList>
    </citation>
    <scope>NUCLEOTIDE SEQUENCE [LARGE SCALE GENOMIC DNA]</scope>
    <source>
        <strain evidence="3">CCM 8939</strain>
    </source>
</reference>
<proteinExistence type="predicted"/>
<dbReference type="EMBL" id="BMDJ01000014">
    <property type="protein sequence ID" value="GGI29125.1"/>
    <property type="molecule type" value="Genomic_DNA"/>
</dbReference>
<name>A0ABQ2BPD0_9SPHI</name>
<evidence type="ECO:0000313" key="3">
    <source>
        <dbReference type="Proteomes" id="UP000645390"/>
    </source>
</evidence>
<keyword evidence="1" id="KW-0175">Coiled coil</keyword>
<feature type="coiled-coil region" evidence="1">
    <location>
        <begin position="7"/>
        <end position="41"/>
    </location>
</feature>
<gene>
    <name evidence="2" type="ORF">GCM10008119_36080</name>
</gene>
<accession>A0ABQ2BPD0</accession>